<keyword evidence="1" id="KW-0175">Coiled coil</keyword>
<gene>
    <name evidence="2" type="ORF">PEPS_04990</name>
</gene>
<sequence length="98" mass="11739">MNHQNKAEGPLESLFRTIGQRMDDLISEVPKDKESFKSELHKRSDELKRNLHFLEMKVDEFAINHQSTIQEVEDKVRESKEKIKKEFSNFRDHLKDKK</sequence>
<evidence type="ECO:0000256" key="1">
    <source>
        <dbReference type="SAM" id="Coils"/>
    </source>
</evidence>
<feature type="coiled-coil region" evidence="1">
    <location>
        <begin position="37"/>
        <end position="89"/>
    </location>
</feature>
<protein>
    <submittedName>
        <fullName evidence="2">Uncharacterized protein</fullName>
    </submittedName>
</protein>
<organism evidence="2 3">
    <name type="scientific">Persicobacter psychrovividus</name>
    <dbReference type="NCBI Taxonomy" id="387638"/>
    <lineage>
        <taxon>Bacteria</taxon>
        <taxon>Pseudomonadati</taxon>
        <taxon>Bacteroidota</taxon>
        <taxon>Cytophagia</taxon>
        <taxon>Cytophagales</taxon>
        <taxon>Persicobacteraceae</taxon>
        <taxon>Persicobacter</taxon>
    </lineage>
</organism>
<name>A0ABM7VBB2_9BACT</name>
<dbReference type="RefSeq" id="WP_332920838.1">
    <property type="nucleotide sequence ID" value="NZ_AP025292.1"/>
</dbReference>
<evidence type="ECO:0000313" key="2">
    <source>
        <dbReference type="EMBL" id="BDC98218.1"/>
    </source>
</evidence>
<proteinExistence type="predicted"/>
<reference evidence="2 3" key="1">
    <citation type="submission" date="2021-12" db="EMBL/GenBank/DDBJ databases">
        <title>Genome sequencing of bacteria with rrn-lacking chromosome and rrn-plasmid.</title>
        <authorList>
            <person name="Anda M."/>
            <person name="Iwasaki W."/>
        </authorList>
    </citation>
    <scope>NUCLEOTIDE SEQUENCE [LARGE SCALE GENOMIC DNA]</scope>
    <source>
        <strain evidence="2 3">NBRC 101262</strain>
    </source>
</reference>
<dbReference type="Gene3D" id="1.20.120.20">
    <property type="entry name" value="Apolipoprotein"/>
    <property type="match status" value="1"/>
</dbReference>
<keyword evidence="3" id="KW-1185">Reference proteome</keyword>
<evidence type="ECO:0000313" key="3">
    <source>
        <dbReference type="Proteomes" id="UP001354989"/>
    </source>
</evidence>
<dbReference type="EMBL" id="AP025292">
    <property type="protein sequence ID" value="BDC98218.1"/>
    <property type="molecule type" value="Genomic_DNA"/>
</dbReference>
<dbReference type="Proteomes" id="UP001354989">
    <property type="component" value="Chromosome"/>
</dbReference>
<accession>A0ABM7VBB2</accession>